<protein>
    <recommendedName>
        <fullName evidence="5">Lipoprotein</fullName>
    </recommendedName>
</protein>
<dbReference type="PATRIC" id="fig|284581.3.peg.1409"/>
<feature type="compositionally biased region" description="Polar residues" evidence="1">
    <location>
        <begin position="68"/>
        <end position="86"/>
    </location>
</feature>
<feature type="compositionally biased region" description="Low complexity" evidence="1">
    <location>
        <begin position="44"/>
        <end position="67"/>
    </location>
</feature>
<name>A0A0M0LBX1_9BACI</name>
<feature type="compositionally biased region" description="Low complexity" evidence="1">
    <location>
        <begin position="103"/>
        <end position="117"/>
    </location>
</feature>
<dbReference type="PROSITE" id="PS51257">
    <property type="entry name" value="PROKAR_LIPOPROTEIN"/>
    <property type="match status" value="1"/>
</dbReference>
<evidence type="ECO:0008006" key="5">
    <source>
        <dbReference type="Google" id="ProtNLM"/>
    </source>
</evidence>
<comment type="caution">
    <text evidence="3">The sequence shown here is derived from an EMBL/GenBank/DDBJ whole genome shotgun (WGS) entry which is preliminary data.</text>
</comment>
<organism evidence="3 4">
    <name type="scientific">Priestia koreensis</name>
    <dbReference type="NCBI Taxonomy" id="284581"/>
    <lineage>
        <taxon>Bacteria</taxon>
        <taxon>Bacillati</taxon>
        <taxon>Bacillota</taxon>
        <taxon>Bacilli</taxon>
        <taxon>Bacillales</taxon>
        <taxon>Bacillaceae</taxon>
        <taxon>Priestia</taxon>
    </lineage>
</organism>
<gene>
    <name evidence="3" type="ORF">AMD01_05120</name>
</gene>
<dbReference type="AlphaFoldDB" id="A0A0M0LBX1"/>
<evidence type="ECO:0000256" key="1">
    <source>
        <dbReference type="SAM" id="MobiDB-lite"/>
    </source>
</evidence>
<keyword evidence="2" id="KW-0732">Signal</keyword>
<dbReference type="OrthoDB" id="2974384at2"/>
<feature type="chain" id="PRO_5039351903" description="Lipoprotein" evidence="2">
    <location>
        <begin position="23"/>
        <end position="265"/>
    </location>
</feature>
<feature type="compositionally biased region" description="Basic and acidic residues" evidence="1">
    <location>
        <begin position="118"/>
        <end position="130"/>
    </location>
</feature>
<feature type="compositionally biased region" description="Basic and acidic residues" evidence="1">
    <location>
        <begin position="89"/>
        <end position="102"/>
    </location>
</feature>
<evidence type="ECO:0000256" key="2">
    <source>
        <dbReference type="SAM" id="SignalP"/>
    </source>
</evidence>
<reference evidence="4" key="1">
    <citation type="submission" date="2015-08" db="EMBL/GenBank/DDBJ databases">
        <title>Fjat-14210 dsm16467.</title>
        <authorList>
            <person name="Liu B."/>
            <person name="Wang J."/>
            <person name="Zhu Y."/>
            <person name="Liu G."/>
            <person name="Chen Q."/>
            <person name="Chen Z."/>
            <person name="Lan J."/>
            <person name="Che J."/>
            <person name="Ge C."/>
            <person name="Shi H."/>
            <person name="Pan Z."/>
            <person name="Liu X."/>
        </authorList>
    </citation>
    <scope>NUCLEOTIDE SEQUENCE [LARGE SCALE GENOMIC DNA]</scope>
    <source>
        <strain evidence="4">DSM 16467</strain>
    </source>
</reference>
<dbReference type="Proteomes" id="UP000037558">
    <property type="component" value="Unassembled WGS sequence"/>
</dbReference>
<evidence type="ECO:0000313" key="3">
    <source>
        <dbReference type="EMBL" id="KOO48183.1"/>
    </source>
</evidence>
<feature type="region of interest" description="Disordered" evidence="1">
    <location>
        <begin position="22"/>
        <end position="148"/>
    </location>
</feature>
<dbReference type="RefSeq" id="WP_053400336.1">
    <property type="nucleotide sequence ID" value="NZ_LILC01000006.1"/>
</dbReference>
<proteinExistence type="predicted"/>
<accession>A0A0M0LBX1</accession>
<sequence length="265" mass="29242">MRKRKLLSTVLFLTLIIALFSACSGKDEESSPPSNNDKNKESTETSSNPSSETDENTNNSTDVETSSKPSDANGSNNTTSDDQATKNNDGTKSDSDTSKDNSNKNSESQPNKDSNSSKSEDKEDTAKDETAAGSSTGENRKDSSDPDSHLKNFDLDTYLNTNYIIEGAHYKTKNLGKIKGTDRIDYKVDILPNTKQFGQEIDTIFKNGAPNEDKRTDAMMNISRNILVDLPVINRKVHIDSVNWVSYDGKSQVMLVQDFEQSTIK</sequence>
<feature type="signal peptide" evidence="2">
    <location>
        <begin position="1"/>
        <end position="22"/>
    </location>
</feature>
<dbReference type="EMBL" id="LILC01000006">
    <property type="protein sequence ID" value="KOO48183.1"/>
    <property type="molecule type" value="Genomic_DNA"/>
</dbReference>
<feature type="compositionally biased region" description="Basic and acidic residues" evidence="1">
    <location>
        <begin position="138"/>
        <end position="148"/>
    </location>
</feature>
<keyword evidence="4" id="KW-1185">Reference proteome</keyword>
<evidence type="ECO:0000313" key="4">
    <source>
        <dbReference type="Proteomes" id="UP000037558"/>
    </source>
</evidence>